<evidence type="ECO:0000256" key="6">
    <source>
        <dbReference type="SAM" id="Phobius"/>
    </source>
</evidence>
<keyword evidence="10" id="KW-1185">Reference proteome</keyword>
<evidence type="ECO:0000313" key="7">
    <source>
        <dbReference type="EMBL" id="MBO0416771.1"/>
    </source>
</evidence>
<dbReference type="Pfam" id="PF03788">
    <property type="entry name" value="LrgA"/>
    <property type="match status" value="1"/>
</dbReference>
<keyword evidence="3 6" id="KW-0812">Transmembrane</keyword>
<evidence type="ECO:0000313" key="10">
    <source>
        <dbReference type="Proteomes" id="UP000664349"/>
    </source>
</evidence>
<feature type="transmembrane region" description="Helical" evidence="6">
    <location>
        <begin position="84"/>
        <end position="105"/>
    </location>
</feature>
<dbReference type="PANTHER" id="PTHR33931">
    <property type="entry name" value="HOLIN-LIKE PROTEIN CIDA-RELATED"/>
    <property type="match status" value="1"/>
</dbReference>
<evidence type="ECO:0000313" key="9">
    <source>
        <dbReference type="Proteomes" id="UP000192721"/>
    </source>
</evidence>
<dbReference type="EMBL" id="JAFLRD010000011">
    <property type="protein sequence ID" value="MBO0416771.1"/>
    <property type="molecule type" value="Genomic_DNA"/>
</dbReference>
<dbReference type="GO" id="GO:0005886">
    <property type="term" value="C:plasma membrane"/>
    <property type="evidence" value="ECO:0007669"/>
    <property type="project" value="UniProtKB-SubCell"/>
</dbReference>
<evidence type="ECO:0000256" key="5">
    <source>
        <dbReference type="ARBA" id="ARBA00023136"/>
    </source>
</evidence>
<reference evidence="7 10" key="2">
    <citation type="submission" date="2021-03" db="EMBL/GenBank/DDBJ databases">
        <title>First Case of infection caused by Chromobacterium haemolyticum derived from water in China.</title>
        <authorList>
            <person name="Chen J."/>
            <person name="Liu C."/>
        </authorList>
    </citation>
    <scope>NUCLEOTIDE SEQUENCE [LARGE SCALE GENOMIC DNA]</scope>
    <source>
        <strain evidence="7 10">WJ-5</strain>
    </source>
</reference>
<gene>
    <name evidence="8" type="ORF">B0T45_10490</name>
    <name evidence="7" type="ORF">J1C50_14775</name>
</gene>
<comment type="subcellular location">
    <subcellularLocation>
        <location evidence="1">Cell membrane</location>
        <topology evidence="1">Multi-pass membrane protein</topology>
    </subcellularLocation>
</comment>
<sequence length="118" mass="12395">MMETALWLLGYQLAGEVLARGLGVPVPGPVMGMLLLFATLCARRGVPTTLQTHVPRFLAHMSLLFIPAGGAVLAYQTLLADYGARLAAVLALSTLTTLLVPGLALHWMLGRRGGGGDD</sequence>
<feature type="transmembrane region" description="Helical" evidence="6">
    <location>
        <begin position="29"/>
        <end position="46"/>
    </location>
</feature>
<feature type="transmembrane region" description="Helical" evidence="6">
    <location>
        <begin position="58"/>
        <end position="78"/>
    </location>
</feature>
<reference evidence="8 9" key="1">
    <citation type="submission" date="2017-02" db="EMBL/GenBank/DDBJ databases">
        <title>Chromobacterium haemolyticum H5244.</title>
        <authorList>
            <person name="Gulvik C.A."/>
        </authorList>
    </citation>
    <scope>NUCLEOTIDE SEQUENCE [LARGE SCALE GENOMIC DNA]</scope>
    <source>
        <strain evidence="8 9">H5244</strain>
    </source>
</reference>
<comment type="caution">
    <text evidence="8">The sequence shown here is derived from an EMBL/GenBank/DDBJ whole genome shotgun (WGS) entry which is preliminary data.</text>
</comment>
<evidence type="ECO:0000256" key="3">
    <source>
        <dbReference type="ARBA" id="ARBA00022692"/>
    </source>
</evidence>
<dbReference type="Proteomes" id="UP000192721">
    <property type="component" value="Unassembled WGS sequence"/>
</dbReference>
<dbReference type="EMBL" id="MUKV01000010">
    <property type="protein sequence ID" value="OQS40795.1"/>
    <property type="molecule type" value="Genomic_DNA"/>
</dbReference>
<protein>
    <submittedName>
        <fullName evidence="8">CidA/LrgA family protein</fullName>
    </submittedName>
</protein>
<proteinExistence type="predicted"/>
<accession>A0A1W0CRM1</accession>
<organism evidence="8 9">
    <name type="scientific">Chromobacterium haemolyticum</name>
    <dbReference type="NCBI Taxonomy" id="394935"/>
    <lineage>
        <taxon>Bacteria</taxon>
        <taxon>Pseudomonadati</taxon>
        <taxon>Pseudomonadota</taxon>
        <taxon>Betaproteobacteria</taxon>
        <taxon>Neisseriales</taxon>
        <taxon>Chromobacteriaceae</taxon>
        <taxon>Chromobacterium</taxon>
    </lineage>
</organism>
<evidence type="ECO:0000313" key="8">
    <source>
        <dbReference type="EMBL" id="OQS40795.1"/>
    </source>
</evidence>
<dbReference type="InterPro" id="IPR005538">
    <property type="entry name" value="LrgA/CidA"/>
</dbReference>
<evidence type="ECO:0000256" key="1">
    <source>
        <dbReference type="ARBA" id="ARBA00004651"/>
    </source>
</evidence>
<evidence type="ECO:0000256" key="4">
    <source>
        <dbReference type="ARBA" id="ARBA00022989"/>
    </source>
</evidence>
<keyword evidence="4 6" id="KW-1133">Transmembrane helix</keyword>
<name>A0A1W0CRM1_9NEIS</name>
<keyword evidence="5 6" id="KW-0472">Membrane</keyword>
<dbReference type="Proteomes" id="UP000664349">
    <property type="component" value="Unassembled WGS sequence"/>
</dbReference>
<dbReference type="RefSeq" id="WP_043590991.1">
    <property type="nucleotide sequence ID" value="NZ_CP061849.1"/>
</dbReference>
<dbReference type="AlphaFoldDB" id="A0A1W0CRM1"/>
<keyword evidence="2" id="KW-1003">Cell membrane</keyword>
<evidence type="ECO:0000256" key="2">
    <source>
        <dbReference type="ARBA" id="ARBA00022475"/>
    </source>
</evidence>
<dbReference type="PANTHER" id="PTHR33931:SF2">
    <property type="entry name" value="HOLIN-LIKE PROTEIN CIDA"/>
    <property type="match status" value="1"/>
</dbReference>
<dbReference type="OrthoDB" id="385012at2"/>